<dbReference type="PRINTS" id="PR00109">
    <property type="entry name" value="TYRKINASE"/>
</dbReference>
<evidence type="ECO:0000256" key="1">
    <source>
        <dbReference type="SAM" id="MobiDB-lite"/>
    </source>
</evidence>
<dbReference type="Gene3D" id="1.10.510.10">
    <property type="entry name" value="Transferase(Phosphotransferase) domain 1"/>
    <property type="match status" value="1"/>
</dbReference>
<name>A0A6U2FTC9_HEMAN</name>
<evidence type="ECO:0000313" key="4">
    <source>
        <dbReference type="EMBL" id="CAD8973205.1"/>
    </source>
</evidence>
<sequence>MIVRDVSHCPRQASCGQRGGGGGEGWEPEDACGGAEVESRELQHDCVEDGWVYVKAEEFVPAEANSAGRWRTVSSMLQALNAIGRGALQSVSRIESRTLDAILGRYGDAAEEQQEWEARTRSEAPWVPYSDLRVHKRTIAAGSWKTICKGRHRPTGRDVAVIFMRKGGGDLAGEVGVFRRLGRHPNLTQLVGMSRVPGTGSECMLLELAPLGSLDRLLADFDEAGAPVGWSVLLTAGMQVCEGMCLLEEHGLVHRDLAARNVLVFSFDRSDRSKLRVKLCDYGLTLPSASCSTPREEEEIPYRYVPPEVATSRAWSHKSDAWSFGVVMWEVFSPGKVPYECEDSDQHVASLVCAGVRLERPLSCPAAVFAVMLRCWRAEPASRPSFEAIKLLLQDAFAAAASLSLRMSHLCECRLDQPTSVDDELGGSTAAAARRTPEGVCPACGGLLDGALGLVEGI</sequence>
<dbReference type="InterPro" id="IPR050122">
    <property type="entry name" value="RTK"/>
</dbReference>
<dbReference type="InterPro" id="IPR001245">
    <property type="entry name" value="Ser-Thr/Tyr_kinase_cat_dom"/>
</dbReference>
<evidence type="ECO:0000313" key="3">
    <source>
        <dbReference type="EMBL" id="CAD8751094.1"/>
    </source>
</evidence>
<dbReference type="InterPro" id="IPR011009">
    <property type="entry name" value="Kinase-like_dom_sf"/>
</dbReference>
<feature type="domain" description="Protein kinase" evidence="2">
    <location>
        <begin position="77"/>
        <end position="398"/>
    </location>
</feature>
<dbReference type="InterPro" id="IPR020635">
    <property type="entry name" value="Tyr_kinase_cat_dom"/>
</dbReference>
<dbReference type="EMBL" id="HBFX01040169">
    <property type="protein sequence ID" value="CAD8973205.1"/>
    <property type="molecule type" value="Transcribed_RNA"/>
</dbReference>
<organism evidence="3">
    <name type="scientific">Hemiselmis andersenii</name>
    <name type="common">Cryptophyte alga</name>
    <dbReference type="NCBI Taxonomy" id="464988"/>
    <lineage>
        <taxon>Eukaryota</taxon>
        <taxon>Cryptophyceae</taxon>
        <taxon>Cryptomonadales</taxon>
        <taxon>Hemiselmidaceae</taxon>
        <taxon>Hemiselmis</taxon>
    </lineage>
</organism>
<proteinExistence type="predicted"/>
<reference evidence="3" key="1">
    <citation type="submission" date="2021-01" db="EMBL/GenBank/DDBJ databases">
        <authorList>
            <person name="Corre E."/>
            <person name="Pelletier E."/>
            <person name="Niang G."/>
            <person name="Scheremetjew M."/>
            <person name="Finn R."/>
            <person name="Kale V."/>
            <person name="Holt S."/>
            <person name="Cochrane G."/>
            <person name="Meng A."/>
            <person name="Brown T."/>
            <person name="Cohen L."/>
        </authorList>
    </citation>
    <scope>NUCLEOTIDE SEQUENCE</scope>
    <source>
        <strain evidence="3">CCMP441</strain>
        <strain evidence="4">CCMP644</strain>
    </source>
</reference>
<dbReference type="SMART" id="SM00219">
    <property type="entry name" value="TyrKc"/>
    <property type="match status" value="1"/>
</dbReference>
<dbReference type="PANTHER" id="PTHR24416:SF600">
    <property type="entry name" value="PDGF- AND VEGF-RECEPTOR RELATED, ISOFORM J"/>
    <property type="match status" value="1"/>
</dbReference>
<dbReference type="GO" id="GO:0004714">
    <property type="term" value="F:transmembrane receptor protein tyrosine kinase activity"/>
    <property type="evidence" value="ECO:0007669"/>
    <property type="project" value="TreeGrafter"/>
</dbReference>
<evidence type="ECO:0000259" key="2">
    <source>
        <dbReference type="PROSITE" id="PS50011"/>
    </source>
</evidence>
<gene>
    <name evidence="4" type="ORF">HAND00432_LOCUS24206</name>
    <name evidence="3" type="ORF">HAND1043_LOCUS17600</name>
</gene>
<dbReference type="InterPro" id="IPR008266">
    <property type="entry name" value="Tyr_kinase_AS"/>
</dbReference>
<dbReference type="GO" id="GO:0043235">
    <property type="term" value="C:receptor complex"/>
    <property type="evidence" value="ECO:0007669"/>
    <property type="project" value="TreeGrafter"/>
</dbReference>
<dbReference type="GO" id="GO:0005886">
    <property type="term" value="C:plasma membrane"/>
    <property type="evidence" value="ECO:0007669"/>
    <property type="project" value="TreeGrafter"/>
</dbReference>
<dbReference type="AlphaFoldDB" id="A0A6U2FTC9"/>
<feature type="region of interest" description="Disordered" evidence="1">
    <location>
        <begin position="1"/>
        <end position="31"/>
    </location>
</feature>
<dbReference type="SUPFAM" id="SSF56112">
    <property type="entry name" value="Protein kinase-like (PK-like)"/>
    <property type="match status" value="1"/>
</dbReference>
<dbReference type="GO" id="GO:0007169">
    <property type="term" value="P:cell surface receptor protein tyrosine kinase signaling pathway"/>
    <property type="evidence" value="ECO:0007669"/>
    <property type="project" value="TreeGrafter"/>
</dbReference>
<dbReference type="EMBL" id="HBFK01028916">
    <property type="protein sequence ID" value="CAD8751094.1"/>
    <property type="molecule type" value="Transcribed_RNA"/>
</dbReference>
<dbReference type="PANTHER" id="PTHR24416">
    <property type="entry name" value="TYROSINE-PROTEIN KINASE RECEPTOR"/>
    <property type="match status" value="1"/>
</dbReference>
<accession>A0A6U2FTC9</accession>
<dbReference type="Pfam" id="PF07714">
    <property type="entry name" value="PK_Tyr_Ser-Thr"/>
    <property type="match status" value="1"/>
</dbReference>
<dbReference type="PROSITE" id="PS00109">
    <property type="entry name" value="PROTEIN_KINASE_TYR"/>
    <property type="match status" value="1"/>
</dbReference>
<dbReference type="GO" id="GO:0005524">
    <property type="term" value="F:ATP binding"/>
    <property type="evidence" value="ECO:0007669"/>
    <property type="project" value="InterPro"/>
</dbReference>
<dbReference type="PROSITE" id="PS50011">
    <property type="entry name" value="PROTEIN_KINASE_DOM"/>
    <property type="match status" value="1"/>
</dbReference>
<dbReference type="InterPro" id="IPR000719">
    <property type="entry name" value="Prot_kinase_dom"/>
</dbReference>
<protein>
    <recommendedName>
        <fullName evidence="2">Protein kinase domain-containing protein</fullName>
    </recommendedName>
</protein>